<keyword evidence="2" id="KW-1185">Reference proteome</keyword>
<proteinExistence type="predicted"/>
<comment type="caution">
    <text evidence="1">The sequence shown here is derived from an EMBL/GenBank/DDBJ whole genome shotgun (WGS) entry which is preliminary data.</text>
</comment>
<gene>
    <name evidence="1" type="ORF">QU481_19800</name>
</gene>
<name>A0ABT7XTN8_9NEIS</name>
<evidence type="ECO:0008006" key="3">
    <source>
        <dbReference type="Google" id="ProtNLM"/>
    </source>
</evidence>
<accession>A0ABT7XTN8</accession>
<sequence length="44" mass="4689">MPVAIGVNIAVVALANKNARIAWALLTHARTYHQVDYSPDGLSA</sequence>
<protein>
    <recommendedName>
        <fullName evidence="3">Transposase</fullName>
    </recommendedName>
</protein>
<evidence type="ECO:0000313" key="2">
    <source>
        <dbReference type="Proteomes" id="UP001168540"/>
    </source>
</evidence>
<reference evidence="1" key="1">
    <citation type="submission" date="2023-06" db="EMBL/GenBank/DDBJ databases">
        <authorList>
            <person name="Zhang S."/>
        </authorList>
    </citation>
    <scope>NUCLEOTIDE SEQUENCE</scope>
    <source>
        <strain evidence="1">SG2303</strain>
    </source>
</reference>
<dbReference type="Proteomes" id="UP001168540">
    <property type="component" value="Unassembled WGS sequence"/>
</dbReference>
<dbReference type="EMBL" id="JAUEDK010000053">
    <property type="protein sequence ID" value="MDN0077093.1"/>
    <property type="molecule type" value="Genomic_DNA"/>
</dbReference>
<organism evidence="1 2">
    <name type="scientific">Crenobacter oryzisoli</name>
    <dbReference type="NCBI Taxonomy" id="3056844"/>
    <lineage>
        <taxon>Bacteria</taxon>
        <taxon>Pseudomonadati</taxon>
        <taxon>Pseudomonadota</taxon>
        <taxon>Betaproteobacteria</taxon>
        <taxon>Neisseriales</taxon>
        <taxon>Neisseriaceae</taxon>
        <taxon>Crenobacter</taxon>
    </lineage>
</organism>
<dbReference type="RefSeq" id="WP_289831751.1">
    <property type="nucleotide sequence ID" value="NZ_JAUEDK010000053.1"/>
</dbReference>
<evidence type="ECO:0000313" key="1">
    <source>
        <dbReference type="EMBL" id="MDN0077093.1"/>
    </source>
</evidence>